<dbReference type="Gene3D" id="3.40.630.30">
    <property type="match status" value="1"/>
</dbReference>
<dbReference type="PANTHER" id="PTHR43877:SF2">
    <property type="entry name" value="AMINOALKYLPHOSPHONATE N-ACETYLTRANSFERASE-RELATED"/>
    <property type="match status" value="1"/>
</dbReference>
<gene>
    <name evidence="4" type="ORF">ACFYXI_29820</name>
</gene>
<dbReference type="CDD" id="cd04301">
    <property type="entry name" value="NAT_SF"/>
    <property type="match status" value="1"/>
</dbReference>
<dbReference type="PROSITE" id="PS51186">
    <property type="entry name" value="GNAT"/>
    <property type="match status" value="1"/>
</dbReference>
<evidence type="ECO:0000256" key="1">
    <source>
        <dbReference type="ARBA" id="ARBA00022679"/>
    </source>
</evidence>
<dbReference type="InterPro" id="IPR000182">
    <property type="entry name" value="GNAT_dom"/>
</dbReference>
<evidence type="ECO:0000313" key="4">
    <source>
        <dbReference type="EMBL" id="MFF3669794.1"/>
    </source>
</evidence>
<proteinExistence type="predicted"/>
<sequence>MRKAQAADVAAVRQLVLDAYQPWAEVIGRPPMPMEADYEVLVAEGRVHVRDAPDGIEGLIVLIPEDGVLLVDNVAVRPDRQGRGVGRSLLAFAEEEARRLGLPALRLITNVKMTPNIALYASLGYAETGRDELDGRFVVRMRKELAG</sequence>
<keyword evidence="2" id="KW-0012">Acyltransferase</keyword>
<organism evidence="4 5">
    <name type="scientific">Microtetraspora malaysiensis</name>
    <dbReference type="NCBI Taxonomy" id="161358"/>
    <lineage>
        <taxon>Bacteria</taxon>
        <taxon>Bacillati</taxon>
        <taxon>Actinomycetota</taxon>
        <taxon>Actinomycetes</taxon>
        <taxon>Streptosporangiales</taxon>
        <taxon>Streptosporangiaceae</taxon>
        <taxon>Microtetraspora</taxon>
    </lineage>
</organism>
<comment type="caution">
    <text evidence="4">The sequence shown here is derived from an EMBL/GenBank/DDBJ whole genome shotgun (WGS) entry which is preliminary data.</text>
</comment>
<dbReference type="SUPFAM" id="SSF55729">
    <property type="entry name" value="Acyl-CoA N-acyltransferases (Nat)"/>
    <property type="match status" value="1"/>
</dbReference>
<keyword evidence="5" id="KW-1185">Reference proteome</keyword>
<feature type="domain" description="N-acetyltransferase" evidence="3">
    <location>
        <begin position="1"/>
        <end position="146"/>
    </location>
</feature>
<accession>A0ABW6T0W4</accession>
<reference evidence="4 5" key="1">
    <citation type="submission" date="2024-10" db="EMBL/GenBank/DDBJ databases">
        <title>The Natural Products Discovery Center: Release of the First 8490 Sequenced Strains for Exploring Actinobacteria Biosynthetic Diversity.</title>
        <authorList>
            <person name="Kalkreuter E."/>
            <person name="Kautsar S.A."/>
            <person name="Yang D."/>
            <person name="Bader C.D."/>
            <person name="Teijaro C.N."/>
            <person name="Fluegel L."/>
            <person name="Davis C.M."/>
            <person name="Simpson J.R."/>
            <person name="Lauterbach L."/>
            <person name="Steele A.D."/>
            <person name="Gui C."/>
            <person name="Meng S."/>
            <person name="Li G."/>
            <person name="Viehrig K."/>
            <person name="Ye F."/>
            <person name="Su P."/>
            <person name="Kiefer A.F."/>
            <person name="Nichols A."/>
            <person name="Cepeda A.J."/>
            <person name="Yan W."/>
            <person name="Fan B."/>
            <person name="Jiang Y."/>
            <person name="Adhikari A."/>
            <person name="Zheng C.-J."/>
            <person name="Schuster L."/>
            <person name="Cowan T.M."/>
            <person name="Smanski M.J."/>
            <person name="Chevrette M.G."/>
            <person name="De Carvalho L.P.S."/>
            <person name="Shen B."/>
        </authorList>
    </citation>
    <scope>NUCLEOTIDE SEQUENCE [LARGE SCALE GENOMIC DNA]</scope>
    <source>
        <strain evidence="4 5">NPDC002173</strain>
    </source>
</reference>
<keyword evidence="1" id="KW-0808">Transferase</keyword>
<evidence type="ECO:0000313" key="5">
    <source>
        <dbReference type="Proteomes" id="UP001602013"/>
    </source>
</evidence>
<evidence type="ECO:0000259" key="3">
    <source>
        <dbReference type="PROSITE" id="PS51186"/>
    </source>
</evidence>
<dbReference type="InterPro" id="IPR016181">
    <property type="entry name" value="Acyl_CoA_acyltransferase"/>
</dbReference>
<dbReference type="PANTHER" id="PTHR43877">
    <property type="entry name" value="AMINOALKYLPHOSPHONATE N-ACETYLTRANSFERASE-RELATED-RELATED"/>
    <property type="match status" value="1"/>
</dbReference>
<name>A0ABW6T0W4_9ACTN</name>
<dbReference type="RefSeq" id="WP_387416071.1">
    <property type="nucleotide sequence ID" value="NZ_JBIASD010000024.1"/>
</dbReference>
<dbReference type="InterPro" id="IPR050832">
    <property type="entry name" value="Bact_Acetyltransf"/>
</dbReference>
<evidence type="ECO:0000256" key="2">
    <source>
        <dbReference type="ARBA" id="ARBA00023315"/>
    </source>
</evidence>
<dbReference type="Proteomes" id="UP001602013">
    <property type="component" value="Unassembled WGS sequence"/>
</dbReference>
<dbReference type="EMBL" id="JBIASD010000024">
    <property type="protein sequence ID" value="MFF3669794.1"/>
    <property type="molecule type" value="Genomic_DNA"/>
</dbReference>
<dbReference type="Pfam" id="PF13508">
    <property type="entry name" value="Acetyltransf_7"/>
    <property type="match status" value="1"/>
</dbReference>
<protein>
    <submittedName>
        <fullName evidence="4">GNAT family N-acetyltransferase</fullName>
    </submittedName>
</protein>